<name>A0A367ZS55_9BACT</name>
<accession>A0A367ZS55</accession>
<evidence type="ECO:0000313" key="3">
    <source>
        <dbReference type="EMBL" id="RCK80212.1"/>
    </source>
</evidence>
<feature type="region of interest" description="Disordered" evidence="1">
    <location>
        <begin position="28"/>
        <end position="48"/>
    </location>
</feature>
<reference evidence="3 4" key="1">
    <citation type="submission" date="2018-05" db="EMBL/GenBank/DDBJ databases">
        <title>A metagenomic window into the 2 km-deep terrestrial subsurface aquifer revealed taxonomically and functionally diverse microbial community comprising novel uncultured bacterial lineages.</title>
        <authorList>
            <person name="Kadnikov V.V."/>
            <person name="Mardanov A.V."/>
            <person name="Beletsky A.V."/>
            <person name="Banks D."/>
            <person name="Pimenov N.V."/>
            <person name="Frank Y.A."/>
            <person name="Karnachuk O.V."/>
            <person name="Ravin N.V."/>
        </authorList>
    </citation>
    <scope>NUCLEOTIDE SEQUENCE [LARGE SCALE GENOMIC DNA]</scope>
    <source>
        <strain evidence="3">BY5</strain>
    </source>
</reference>
<feature type="compositionally biased region" description="Low complexity" evidence="1">
    <location>
        <begin position="197"/>
        <end position="206"/>
    </location>
</feature>
<evidence type="ECO:0000313" key="4">
    <source>
        <dbReference type="Proteomes" id="UP000252355"/>
    </source>
</evidence>
<feature type="region of interest" description="Disordered" evidence="1">
    <location>
        <begin position="151"/>
        <end position="177"/>
    </location>
</feature>
<proteinExistence type="predicted"/>
<feature type="compositionally biased region" description="Low complexity" evidence="1">
    <location>
        <begin position="109"/>
        <end position="136"/>
    </location>
</feature>
<feature type="region of interest" description="Disordered" evidence="1">
    <location>
        <begin position="190"/>
        <end position="211"/>
    </location>
</feature>
<comment type="caution">
    <text evidence="3">The sequence shown here is derived from an EMBL/GenBank/DDBJ whole genome shotgun (WGS) entry which is preliminary data.</text>
</comment>
<evidence type="ECO:0000256" key="2">
    <source>
        <dbReference type="SAM" id="SignalP"/>
    </source>
</evidence>
<organism evidence="3 4">
    <name type="scientific">Candidatus Ozemobacter sibiricus</name>
    <dbReference type="NCBI Taxonomy" id="2268124"/>
    <lineage>
        <taxon>Bacteria</taxon>
        <taxon>Candidatus Ozemobacteria</taxon>
        <taxon>Candidatus Ozemobacterales</taxon>
        <taxon>Candidatus Ozemobacteraceae</taxon>
        <taxon>Candidatus Ozemobacter</taxon>
    </lineage>
</organism>
<evidence type="ECO:0000256" key="1">
    <source>
        <dbReference type="SAM" id="MobiDB-lite"/>
    </source>
</evidence>
<feature type="compositionally biased region" description="Low complexity" evidence="1">
    <location>
        <begin position="28"/>
        <end position="43"/>
    </location>
</feature>
<feature type="region of interest" description="Disordered" evidence="1">
    <location>
        <begin position="95"/>
        <end position="139"/>
    </location>
</feature>
<dbReference type="AlphaFoldDB" id="A0A367ZS55"/>
<sequence>MSFQRGVLIGSALLAIGSLSWASASAPAGKSPAASALKPAASPTTTNKVLPRLPAAKIETVSQMPANQDLGGGLSLVAPPAELPRAVTPTAIPAPAASAHEPTARAGESPTVAAARPAPAPASGQAAAAPRSAKSSEQLKALTEKVRAQLAAETTASAAPTARKQNRPPSALAAAPAPAAGELTIVPAPQERPTGQKAAAAPGKAANPRQQVQSAAAAAAKPGKLFSYVRLLNYAPHPTVEEFLKDRPLVLKDRQYWFSVKYIEGWKALNDEEGLLQNVCFEISLMDGDRKVRTLRTPKVDLKPERIAKGQVLGIVEVPPYRFYITVDQFTLKKKGIADLVFKLDLLG</sequence>
<keyword evidence="2" id="KW-0732">Signal</keyword>
<dbReference type="Proteomes" id="UP000252355">
    <property type="component" value="Unassembled WGS sequence"/>
</dbReference>
<gene>
    <name evidence="3" type="ORF">OZSIB_3394</name>
</gene>
<dbReference type="EMBL" id="QOQW01000007">
    <property type="protein sequence ID" value="RCK80212.1"/>
    <property type="molecule type" value="Genomic_DNA"/>
</dbReference>
<protein>
    <submittedName>
        <fullName evidence="3">Transcriptional regulatory protein algP</fullName>
    </submittedName>
</protein>
<feature type="signal peptide" evidence="2">
    <location>
        <begin position="1"/>
        <end position="22"/>
    </location>
</feature>
<feature type="chain" id="PRO_5016917241" evidence="2">
    <location>
        <begin position="23"/>
        <end position="348"/>
    </location>
</feature>